<dbReference type="Pfam" id="PF01607">
    <property type="entry name" value="CBM_14"/>
    <property type="match status" value="2"/>
</dbReference>
<keyword evidence="1" id="KW-0147">Chitin-binding</keyword>
<dbReference type="InterPro" id="IPR051940">
    <property type="entry name" value="Chitin_bind-dev_reg"/>
</dbReference>
<keyword evidence="4" id="KW-1015">Disulfide bond</keyword>
<dbReference type="GO" id="GO:0005576">
    <property type="term" value="C:extracellular region"/>
    <property type="evidence" value="ECO:0007669"/>
    <property type="project" value="InterPro"/>
</dbReference>
<dbReference type="PANTHER" id="PTHR23301:SF0">
    <property type="entry name" value="CHITIN-BINDING TYPE-2 DOMAIN-CONTAINING PROTEIN-RELATED"/>
    <property type="match status" value="1"/>
</dbReference>
<proteinExistence type="predicted"/>
<dbReference type="AlphaFoldDB" id="A0A8J4XW91"/>
<keyword evidence="5" id="KW-0325">Glycoprotein</keyword>
<evidence type="ECO:0000259" key="7">
    <source>
        <dbReference type="PROSITE" id="PS50940"/>
    </source>
</evidence>
<comment type="caution">
    <text evidence="8">The sequence shown here is derived from an EMBL/GenBank/DDBJ whole genome shotgun (WGS) entry which is preliminary data.</text>
</comment>
<dbReference type="GO" id="GO:0008061">
    <property type="term" value="F:chitin binding"/>
    <property type="evidence" value="ECO:0007669"/>
    <property type="project" value="UniProtKB-KW"/>
</dbReference>
<organism evidence="8 9">
    <name type="scientific">Chionoecetes opilio</name>
    <name type="common">Atlantic snow crab</name>
    <name type="synonym">Cancer opilio</name>
    <dbReference type="NCBI Taxonomy" id="41210"/>
    <lineage>
        <taxon>Eukaryota</taxon>
        <taxon>Metazoa</taxon>
        <taxon>Ecdysozoa</taxon>
        <taxon>Arthropoda</taxon>
        <taxon>Crustacea</taxon>
        <taxon>Multicrustacea</taxon>
        <taxon>Malacostraca</taxon>
        <taxon>Eumalacostraca</taxon>
        <taxon>Eucarida</taxon>
        <taxon>Decapoda</taxon>
        <taxon>Pleocyemata</taxon>
        <taxon>Brachyura</taxon>
        <taxon>Eubrachyura</taxon>
        <taxon>Majoidea</taxon>
        <taxon>Majidae</taxon>
        <taxon>Chionoecetes</taxon>
    </lineage>
</organism>
<protein>
    <recommendedName>
        <fullName evidence="7">Chitin-binding type-2 domain-containing protein</fullName>
    </recommendedName>
</protein>
<feature type="chain" id="PRO_5035155114" description="Chitin-binding type-2 domain-containing protein" evidence="6">
    <location>
        <begin position="23"/>
        <end position="288"/>
    </location>
</feature>
<dbReference type="EMBL" id="JACEEZ010019773">
    <property type="protein sequence ID" value="KAG0715345.1"/>
    <property type="molecule type" value="Genomic_DNA"/>
</dbReference>
<dbReference type="OrthoDB" id="6367495at2759"/>
<feature type="signal peptide" evidence="6">
    <location>
        <begin position="1"/>
        <end position="22"/>
    </location>
</feature>
<evidence type="ECO:0000256" key="1">
    <source>
        <dbReference type="ARBA" id="ARBA00022669"/>
    </source>
</evidence>
<evidence type="ECO:0000256" key="4">
    <source>
        <dbReference type="ARBA" id="ARBA00023157"/>
    </source>
</evidence>
<gene>
    <name evidence="8" type="ORF">GWK47_012168</name>
</gene>
<evidence type="ECO:0000256" key="6">
    <source>
        <dbReference type="SAM" id="SignalP"/>
    </source>
</evidence>
<evidence type="ECO:0000313" key="9">
    <source>
        <dbReference type="Proteomes" id="UP000770661"/>
    </source>
</evidence>
<dbReference type="SMART" id="SM00494">
    <property type="entry name" value="ChtBD2"/>
    <property type="match status" value="2"/>
</dbReference>
<dbReference type="SUPFAM" id="SSF57625">
    <property type="entry name" value="Invertebrate chitin-binding proteins"/>
    <property type="match status" value="1"/>
</dbReference>
<dbReference type="PROSITE" id="PS50940">
    <property type="entry name" value="CHIT_BIND_II"/>
    <property type="match status" value="2"/>
</dbReference>
<evidence type="ECO:0000256" key="5">
    <source>
        <dbReference type="ARBA" id="ARBA00023180"/>
    </source>
</evidence>
<accession>A0A8J4XW91</accession>
<keyword evidence="3" id="KW-0677">Repeat</keyword>
<sequence>MAATSCWIVMLAAIIGATDVLAAKPGPNNIRYPDEIVKPKVTCGMEGVFPHPRSCNWYYRCVDRMNIGRYWTYYFECEPGTVFSDELDQCIHPFMVKGPCGNQPITTPRTTPPTTTITTTRPTISCQGVEGTCRLYEVCQPKAHTRYFCDRIRCPLRTPELACADGYSFDMDARVCAKLPEASTLCNATTTINITEAGEVPCSADNLRPSSEFIIRLYCDTYVLCDKNGRYSGRKELCRNYYECQRDGNSWKAYMRSCPPNLLYSYTMDKCESKPTGKVFKLVMPIKL</sequence>
<evidence type="ECO:0000256" key="2">
    <source>
        <dbReference type="ARBA" id="ARBA00022729"/>
    </source>
</evidence>
<feature type="domain" description="Chitin-binding type-2" evidence="7">
    <location>
        <begin position="222"/>
        <end position="271"/>
    </location>
</feature>
<dbReference type="Gene3D" id="2.170.140.10">
    <property type="entry name" value="Chitin binding domain"/>
    <property type="match status" value="2"/>
</dbReference>
<feature type="domain" description="Chitin-binding type-2" evidence="7">
    <location>
        <begin position="40"/>
        <end position="102"/>
    </location>
</feature>
<evidence type="ECO:0000313" key="8">
    <source>
        <dbReference type="EMBL" id="KAG0715345.1"/>
    </source>
</evidence>
<name>A0A8J4XW91_CHIOP</name>
<keyword evidence="9" id="KW-1185">Reference proteome</keyword>
<dbReference type="InterPro" id="IPR036508">
    <property type="entry name" value="Chitin-bd_dom_sf"/>
</dbReference>
<dbReference type="InterPro" id="IPR002557">
    <property type="entry name" value="Chitin-bd_dom"/>
</dbReference>
<dbReference type="PANTHER" id="PTHR23301">
    <property type="entry name" value="CHITIN BINDING PERITROPHIN-A"/>
    <property type="match status" value="1"/>
</dbReference>
<evidence type="ECO:0000256" key="3">
    <source>
        <dbReference type="ARBA" id="ARBA00022737"/>
    </source>
</evidence>
<dbReference type="Proteomes" id="UP000770661">
    <property type="component" value="Unassembled WGS sequence"/>
</dbReference>
<reference evidence="8" key="1">
    <citation type="submission" date="2020-07" db="EMBL/GenBank/DDBJ databases">
        <title>The High-quality genome of the commercially important snow crab, Chionoecetes opilio.</title>
        <authorList>
            <person name="Jeong J.-H."/>
            <person name="Ryu S."/>
        </authorList>
    </citation>
    <scope>NUCLEOTIDE SEQUENCE</scope>
    <source>
        <strain evidence="8">MADBK_172401_WGS</strain>
        <tissue evidence="8">Digestive gland</tissue>
    </source>
</reference>
<keyword evidence="2 6" id="KW-0732">Signal</keyword>